<evidence type="ECO:0000313" key="3">
    <source>
        <dbReference type="Proteomes" id="UP001446871"/>
    </source>
</evidence>
<evidence type="ECO:0008006" key="4">
    <source>
        <dbReference type="Google" id="ProtNLM"/>
    </source>
</evidence>
<name>A0ABR1W3E0_9PEZI</name>
<accession>A0ABR1W3E0</accession>
<dbReference type="EMBL" id="JAQQWM010000002">
    <property type="protein sequence ID" value="KAK8078009.1"/>
    <property type="molecule type" value="Genomic_DNA"/>
</dbReference>
<reference evidence="2 3" key="1">
    <citation type="submission" date="2023-01" db="EMBL/GenBank/DDBJ databases">
        <title>Analysis of 21 Apiospora genomes using comparative genomics revels a genus with tremendous synthesis potential of carbohydrate active enzymes and secondary metabolites.</title>
        <authorList>
            <person name="Sorensen T."/>
        </authorList>
    </citation>
    <scope>NUCLEOTIDE SEQUENCE [LARGE SCALE GENOMIC DNA]</scope>
    <source>
        <strain evidence="2 3">CBS 83171</strain>
    </source>
</reference>
<dbReference type="Proteomes" id="UP001446871">
    <property type="component" value="Unassembled WGS sequence"/>
</dbReference>
<feature type="region of interest" description="Disordered" evidence="1">
    <location>
        <begin position="1"/>
        <end position="20"/>
    </location>
</feature>
<comment type="caution">
    <text evidence="2">The sequence shown here is derived from an EMBL/GenBank/DDBJ whole genome shotgun (WGS) entry which is preliminary data.</text>
</comment>
<proteinExistence type="predicted"/>
<protein>
    <recommendedName>
        <fullName evidence="4">Pheromone</fullName>
    </recommendedName>
</protein>
<sequence>MIDNDLNKGGLEEPSTSCPTVATAARWQQRLNRRECDTPMQFVDENEAAKCLAMTDIPKADAGGKNPARLSVELLACMTERTSFPPMMGAATAAAVGEEERLDSTRP</sequence>
<keyword evidence="3" id="KW-1185">Reference proteome</keyword>
<gene>
    <name evidence="2" type="ORF">PG996_004179</name>
</gene>
<organism evidence="2 3">
    <name type="scientific">Apiospora saccharicola</name>
    <dbReference type="NCBI Taxonomy" id="335842"/>
    <lineage>
        <taxon>Eukaryota</taxon>
        <taxon>Fungi</taxon>
        <taxon>Dikarya</taxon>
        <taxon>Ascomycota</taxon>
        <taxon>Pezizomycotina</taxon>
        <taxon>Sordariomycetes</taxon>
        <taxon>Xylariomycetidae</taxon>
        <taxon>Amphisphaeriales</taxon>
        <taxon>Apiosporaceae</taxon>
        <taxon>Apiospora</taxon>
    </lineage>
</organism>
<evidence type="ECO:0000313" key="2">
    <source>
        <dbReference type="EMBL" id="KAK8078009.1"/>
    </source>
</evidence>
<evidence type="ECO:0000256" key="1">
    <source>
        <dbReference type="SAM" id="MobiDB-lite"/>
    </source>
</evidence>